<keyword evidence="5" id="KW-1185">Reference proteome</keyword>
<dbReference type="EMBL" id="CP073720">
    <property type="protein sequence ID" value="UWP81112.1"/>
    <property type="molecule type" value="Genomic_DNA"/>
</dbReference>
<reference evidence="4" key="1">
    <citation type="submission" date="2021-04" db="EMBL/GenBank/DDBJ databases">
        <authorList>
            <person name="Hartkoorn R.C."/>
            <person name="Beaudoing E."/>
            <person name="Hot D."/>
        </authorList>
    </citation>
    <scope>NUCLEOTIDE SEQUENCE</scope>
    <source>
        <strain evidence="4">NRRL B-16292</strain>
    </source>
</reference>
<feature type="domain" description="Acyl-CoA thioesterase-like N-terminal HotDog" evidence="2">
    <location>
        <begin position="18"/>
        <end position="98"/>
    </location>
</feature>
<dbReference type="InterPro" id="IPR049449">
    <property type="entry name" value="TesB_ACOT8-like_N"/>
</dbReference>
<dbReference type="InterPro" id="IPR042171">
    <property type="entry name" value="Acyl-CoA_hotdog"/>
</dbReference>
<dbReference type="Pfam" id="PF13622">
    <property type="entry name" value="4HBT_3"/>
    <property type="match status" value="1"/>
</dbReference>
<evidence type="ECO:0000256" key="1">
    <source>
        <dbReference type="SAM" id="MobiDB-lite"/>
    </source>
</evidence>
<dbReference type="Proteomes" id="UP001059617">
    <property type="component" value="Chromosome"/>
</dbReference>
<feature type="domain" description="Acyl-CoA thioesterase-like C-terminal" evidence="3">
    <location>
        <begin position="130"/>
        <end position="251"/>
    </location>
</feature>
<dbReference type="Pfam" id="PF20789">
    <property type="entry name" value="4HBT_3C"/>
    <property type="match status" value="1"/>
</dbReference>
<dbReference type="PANTHER" id="PTHR38110">
    <property type="entry name" value="CHROMOSOME 23, WHOLE GENOME SHOTGUN SEQUENCE"/>
    <property type="match status" value="1"/>
</dbReference>
<protein>
    <submittedName>
        <fullName evidence="4">Thioesterase family protein</fullName>
    </submittedName>
</protein>
<evidence type="ECO:0000259" key="2">
    <source>
        <dbReference type="Pfam" id="PF13622"/>
    </source>
</evidence>
<dbReference type="InterPro" id="IPR049450">
    <property type="entry name" value="ACOT8-like_C"/>
</dbReference>
<reference evidence="4" key="2">
    <citation type="submission" date="2022-09" db="EMBL/GenBank/DDBJ databases">
        <title>Biosynthetic gene clusters of Dactylosporangioum fulvum.</title>
        <authorList>
            <person name="Caradec T."/>
        </authorList>
    </citation>
    <scope>NUCLEOTIDE SEQUENCE</scope>
    <source>
        <strain evidence="4">NRRL B-16292</strain>
    </source>
</reference>
<sequence length="257" mass="27867">MAGFAEATTVRDGEADLDPQWTVGSRPHGGYLLAVLARAARSERHPDPLSASALYLSPPDVGPAAVTVEPLREGRTASQVRARLTQKDRTCVEALFTLGHLGADQREQRWVDTPPPPVTDRESLARTPVRPEGSAVSVNMLDLVDQRIDWRAAGEAPGDLRGWLSLPDGQDWDPISLLFAADAFPPATFTLGSNGWTPTLELTAYVRGMPAPGPVRVRQRARVLSDSLVDQVCEIWDSAGRVVVQASQLAAYRMATR</sequence>
<feature type="region of interest" description="Disordered" evidence="1">
    <location>
        <begin position="108"/>
        <end position="131"/>
    </location>
</feature>
<dbReference type="PANTHER" id="PTHR38110:SF1">
    <property type="entry name" value="THIOESTERASE DOMAIN-CONTAINING PROTEIN"/>
    <property type="match status" value="1"/>
</dbReference>
<dbReference type="InterPro" id="IPR052389">
    <property type="entry name" value="Sec_Metab_Biosynth-Assoc"/>
</dbReference>
<name>A0ABY5VTN1_9ACTN</name>
<organism evidence="4 5">
    <name type="scientific">Dactylosporangium fulvum</name>
    <dbReference type="NCBI Taxonomy" id="53359"/>
    <lineage>
        <taxon>Bacteria</taxon>
        <taxon>Bacillati</taxon>
        <taxon>Actinomycetota</taxon>
        <taxon>Actinomycetes</taxon>
        <taxon>Micromonosporales</taxon>
        <taxon>Micromonosporaceae</taxon>
        <taxon>Dactylosporangium</taxon>
    </lineage>
</organism>
<evidence type="ECO:0000313" key="5">
    <source>
        <dbReference type="Proteomes" id="UP001059617"/>
    </source>
</evidence>
<dbReference type="SUPFAM" id="SSF54637">
    <property type="entry name" value="Thioesterase/thiol ester dehydrase-isomerase"/>
    <property type="match status" value="2"/>
</dbReference>
<accession>A0ABY5VTN1</accession>
<evidence type="ECO:0000259" key="3">
    <source>
        <dbReference type="Pfam" id="PF20789"/>
    </source>
</evidence>
<dbReference type="RefSeq" id="WP_259858875.1">
    <property type="nucleotide sequence ID" value="NZ_BAAAST010000045.1"/>
</dbReference>
<gene>
    <name evidence="4" type="ORF">Dfulv_39270</name>
</gene>
<proteinExistence type="predicted"/>
<evidence type="ECO:0000313" key="4">
    <source>
        <dbReference type="EMBL" id="UWP81112.1"/>
    </source>
</evidence>
<dbReference type="InterPro" id="IPR029069">
    <property type="entry name" value="HotDog_dom_sf"/>
</dbReference>
<dbReference type="Gene3D" id="2.40.160.210">
    <property type="entry name" value="Acyl-CoA thioesterase, double hotdog domain"/>
    <property type="match status" value="1"/>
</dbReference>